<gene>
    <name evidence="5" type="ORF">SAMN05661053_1694</name>
</gene>
<dbReference type="PROSITE" id="PS01124">
    <property type="entry name" value="HTH_ARAC_FAMILY_2"/>
    <property type="match status" value="1"/>
</dbReference>
<name>A0A380S6E5_FIBSU</name>
<accession>A0A380S6E5</accession>
<dbReference type="EMBL" id="UHJL01000002">
    <property type="protein sequence ID" value="SUQ24298.1"/>
    <property type="molecule type" value="Genomic_DNA"/>
</dbReference>
<evidence type="ECO:0000313" key="6">
    <source>
        <dbReference type="Proteomes" id="UP000255423"/>
    </source>
</evidence>
<dbReference type="Gene3D" id="1.10.10.60">
    <property type="entry name" value="Homeodomain-like"/>
    <property type="match status" value="2"/>
</dbReference>
<dbReference type="GO" id="GO:0003700">
    <property type="term" value="F:DNA-binding transcription factor activity"/>
    <property type="evidence" value="ECO:0007669"/>
    <property type="project" value="InterPro"/>
</dbReference>
<protein>
    <submittedName>
        <fullName evidence="5">AraC-type DNA-binding protein</fullName>
    </submittedName>
</protein>
<evidence type="ECO:0000259" key="4">
    <source>
        <dbReference type="PROSITE" id="PS01124"/>
    </source>
</evidence>
<evidence type="ECO:0000256" key="2">
    <source>
        <dbReference type="ARBA" id="ARBA00023125"/>
    </source>
</evidence>
<dbReference type="PANTHER" id="PTHR47893">
    <property type="entry name" value="REGULATORY PROTEIN PCHR"/>
    <property type="match status" value="1"/>
</dbReference>
<keyword evidence="1" id="KW-0805">Transcription regulation</keyword>
<dbReference type="RefSeq" id="WP_109572831.1">
    <property type="nucleotide sequence ID" value="NZ_UHJL01000002.1"/>
</dbReference>
<dbReference type="Proteomes" id="UP000255423">
    <property type="component" value="Unassembled WGS sequence"/>
</dbReference>
<feature type="domain" description="HTH araC/xylS-type" evidence="4">
    <location>
        <begin position="214"/>
        <end position="312"/>
    </location>
</feature>
<dbReference type="InterPro" id="IPR018062">
    <property type="entry name" value="HTH_AraC-typ_CS"/>
</dbReference>
<dbReference type="InterPro" id="IPR009057">
    <property type="entry name" value="Homeodomain-like_sf"/>
</dbReference>
<dbReference type="InterPro" id="IPR020449">
    <property type="entry name" value="Tscrpt_reg_AraC-type_HTH"/>
</dbReference>
<dbReference type="PANTHER" id="PTHR47893:SF1">
    <property type="entry name" value="REGULATORY PROTEIN PCHR"/>
    <property type="match status" value="1"/>
</dbReference>
<dbReference type="InterPro" id="IPR018060">
    <property type="entry name" value="HTH_AraC"/>
</dbReference>
<sequence>MLKPVPDKNLIQIQNTDFFSHYMLQNKTGTGHLLTYNVLPGLQVFYSNFHLKEFTFNFENQGKNLIVLHCHNGSSEWLNSDSMPKSMEENGLVLLDSMPASKTFKFPVLCYHGIAIVFSMDRCQCELMNMFKAVGVDFAALIEKIQPLTLPLKLPSSEHVSHIFSELYRLPKNIRLPYFKIKVLELILFLSRLDSEAKYETAAQIPSAYKGKMELLREILRENVEEHLTLEQLSKQIEMSPTQMKKYFKLAYGDSIYSYLKTYRMKKATQLLLDGKFNVAEVASRVGYTNSSKFAQAFKEYTGCSPKEYKNKT</sequence>
<keyword evidence="3" id="KW-0804">Transcription</keyword>
<dbReference type="SMART" id="SM00342">
    <property type="entry name" value="HTH_ARAC"/>
    <property type="match status" value="1"/>
</dbReference>
<dbReference type="InterPro" id="IPR053142">
    <property type="entry name" value="PchR_regulatory_protein"/>
</dbReference>
<dbReference type="GO" id="GO:0043565">
    <property type="term" value="F:sequence-specific DNA binding"/>
    <property type="evidence" value="ECO:0007669"/>
    <property type="project" value="InterPro"/>
</dbReference>
<organism evidence="5 6">
    <name type="scientific">Fibrobacter succinogenes</name>
    <name type="common">Bacteroides succinogenes</name>
    <dbReference type="NCBI Taxonomy" id="833"/>
    <lineage>
        <taxon>Bacteria</taxon>
        <taxon>Pseudomonadati</taxon>
        <taxon>Fibrobacterota</taxon>
        <taxon>Fibrobacteria</taxon>
        <taxon>Fibrobacterales</taxon>
        <taxon>Fibrobacteraceae</taxon>
        <taxon>Fibrobacter</taxon>
    </lineage>
</organism>
<dbReference type="SUPFAM" id="SSF46689">
    <property type="entry name" value="Homeodomain-like"/>
    <property type="match status" value="2"/>
</dbReference>
<dbReference type="AlphaFoldDB" id="A0A380S6E5"/>
<dbReference type="PROSITE" id="PS00041">
    <property type="entry name" value="HTH_ARAC_FAMILY_1"/>
    <property type="match status" value="1"/>
</dbReference>
<proteinExistence type="predicted"/>
<keyword evidence="2 5" id="KW-0238">DNA-binding</keyword>
<dbReference type="PRINTS" id="PR00032">
    <property type="entry name" value="HTHARAC"/>
</dbReference>
<evidence type="ECO:0000256" key="3">
    <source>
        <dbReference type="ARBA" id="ARBA00023163"/>
    </source>
</evidence>
<evidence type="ECO:0000256" key="1">
    <source>
        <dbReference type="ARBA" id="ARBA00023015"/>
    </source>
</evidence>
<evidence type="ECO:0000313" key="5">
    <source>
        <dbReference type="EMBL" id="SUQ24298.1"/>
    </source>
</evidence>
<dbReference type="Pfam" id="PF12833">
    <property type="entry name" value="HTH_18"/>
    <property type="match status" value="1"/>
</dbReference>
<reference evidence="5 6" key="1">
    <citation type="submission" date="2017-08" db="EMBL/GenBank/DDBJ databases">
        <authorList>
            <person name="de Groot N.N."/>
        </authorList>
    </citation>
    <scope>NUCLEOTIDE SEQUENCE [LARGE SCALE GENOMIC DNA]</scope>
    <source>
        <strain evidence="5 6">HM2</strain>
    </source>
</reference>